<dbReference type="Gene3D" id="3.30.420.40">
    <property type="match status" value="1"/>
</dbReference>
<protein>
    <submittedName>
        <fullName evidence="1">Type IV pilus assembly protein PilM</fullName>
    </submittedName>
</protein>
<name>A0A239CJM2_9PSED</name>
<keyword evidence="2" id="KW-1185">Reference proteome</keyword>
<dbReference type="PANTHER" id="PTHR32432">
    <property type="entry name" value="CELL DIVISION PROTEIN FTSA-RELATED"/>
    <property type="match status" value="1"/>
</dbReference>
<dbReference type="STRING" id="1215104.GCA_000730585_05208"/>
<organism evidence="1 2">
    <name type="scientific">Pseudomonas japonica</name>
    <dbReference type="NCBI Taxonomy" id="256466"/>
    <lineage>
        <taxon>Bacteria</taxon>
        <taxon>Pseudomonadati</taxon>
        <taxon>Pseudomonadota</taxon>
        <taxon>Gammaproteobacteria</taxon>
        <taxon>Pseudomonadales</taxon>
        <taxon>Pseudomonadaceae</taxon>
        <taxon>Pseudomonas</taxon>
    </lineage>
</organism>
<sequence length="302" mass="32217">MFGRTGGNAGSLLGVEIAFGTVRLLQLERRPQGPGLRGWAIEPLPPGALDDGRVVAHAAVAEALVRALERSGASVREVALAVPATAVIQRSLRMPPGLDEDEIDERLRDEVESLIPFAVQEAALDYRVIPGASGTLDVAFTACRQEWLDSLETVMGLAGLHARIVDVDSHAWQRVLGRQASGASAVVLLEADAWVFHGFRADGSVLFSDHRVPAQPYAESLLDFVDLCLLREPGTMPDQLWLAGTHARQDGLAGQLQQWLGISTRVCDPLASVLPPSGERTGLEQASPLLGVACGLALRGFC</sequence>
<dbReference type="AlphaFoldDB" id="A0A239CJM2"/>
<accession>A0A239CJM2</accession>
<dbReference type="InterPro" id="IPR043129">
    <property type="entry name" value="ATPase_NBD"/>
</dbReference>
<proteinExistence type="predicted"/>
<dbReference type="EMBL" id="FZOL01000004">
    <property type="protein sequence ID" value="SNS19674.1"/>
    <property type="molecule type" value="Genomic_DNA"/>
</dbReference>
<reference evidence="2" key="1">
    <citation type="submission" date="2017-06" db="EMBL/GenBank/DDBJ databases">
        <authorList>
            <person name="Varghese N."/>
            <person name="Submissions S."/>
        </authorList>
    </citation>
    <scope>NUCLEOTIDE SEQUENCE [LARGE SCALE GENOMIC DNA]</scope>
    <source>
        <strain evidence="2">DSM 22348</strain>
    </source>
</reference>
<dbReference type="Proteomes" id="UP000198407">
    <property type="component" value="Unassembled WGS sequence"/>
</dbReference>
<dbReference type="Pfam" id="PF11104">
    <property type="entry name" value="PilM_2"/>
    <property type="match status" value="1"/>
</dbReference>
<dbReference type="InterPro" id="IPR050696">
    <property type="entry name" value="FtsA/MreB"/>
</dbReference>
<dbReference type="RefSeq" id="WP_042121212.1">
    <property type="nucleotide sequence ID" value="NZ_FZOL01000004.1"/>
</dbReference>
<evidence type="ECO:0000313" key="1">
    <source>
        <dbReference type="EMBL" id="SNS19674.1"/>
    </source>
</evidence>
<gene>
    <name evidence="1" type="ORF">SAMN05444352_104216</name>
</gene>
<dbReference type="InterPro" id="IPR005883">
    <property type="entry name" value="PilM"/>
</dbReference>
<dbReference type="PANTHER" id="PTHR32432:SF3">
    <property type="entry name" value="ETHANOLAMINE UTILIZATION PROTEIN EUTJ"/>
    <property type="match status" value="1"/>
</dbReference>
<dbReference type="OrthoDB" id="9773403at2"/>
<evidence type="ECO:0000313" key="2">
    <source>
        <dbReference type="Proteomes" id="UP000198407"/>
    </source>
</evidence>
<dbReference type="SUPFAM" id="SSF53067">
    <property type="entry name" value="Actin-like ATPase domain"/>
    <property type="match status" value="1"/>
</dbReference>